<evidence type="ECO:0000313" key="3">
    <source>
        <dbReference type="Proteomes" id="UP000195985"/>
    </source>
</evidence>
<dbReference type="PANTHER" id="PTHR43441">
    <property type="entry name" value="RIBOSOMAL-PROTEIN-SERINE ACETYLTRANSFERASE"/>
    <property type="match status" value="1"/>
</dbReference>
<dbReference type="OrthoDB" id="9795199at2"/>
<feature type="domain" description="N-acetyltransferase" evidence="1">
    <location>
        <begin position="57"/>
        <end position="173"/>
    </location>
</feature>
<keyword evidence="3" id="KW-1185">Reference proteome</keyword>
<dbReference type="GO" id="GO:0008999">
    <property type="term" value="F:protein-N-terminal-alanine acetyltransferase activity"/>
    <property type="evidence" value="ECO:0007669"/>
    <property type="project" value="TreeGrafter"/>
</dbReference>
<dbReference type="STRING" id="43064.SAMN04488086_11441"/>
<dbReference type="GO" id="GO:1990189">
    <property type="term" value="F:protein N-terminal-serine acetyltransferase activity"/>
    <property type="evidence" value="ECO:0007669"/>
    <property type="project" value="TreeGrafter"/>
</dbReference>
<dbReference type="PANTHER" id="PTHR43441:SF2">
    <property type="entry name" value="FAMILY ACETYLTRANSFERASE, PUTATIVE (AFU_ORTHOLOGUE AFUA_7G00850)-RELATED"/>
    <property type="match status" value="1"/>
</dbReference>
<gene>
    <name evidence="2" type="ORF">TPAS_1982</name>
</gene>
<evidence type="ECO:0000313" key="2">
    <source>
        <dbReference type="EMBL" id="SLM52288.1"/>
    </source>
</evidence>
<name>A0A1W1IGY4_9LACT</name>
<evidence type="ECO:0000259" key="1">
    <source>
        <dbReference type="Pfam" id="PF13302"/>
    </source>
</evidence>
<dbReference type="RefSeq" id="WP_086943052.1">
    <property type="nucleotide sequence ID" value="NZ_FONM01000014.1"/>
</dbReference>
<dbReference type="Pfam" id="PF13302">
    <property type="entry name" value="Acetyltransf_3"/>
    <property type="match status" value="1"/>
</dbReference>
<dbReference type="FunFam" id="3.40.630.30:FF:000047">
    <property type="entry name" value="Acetyltransferase, GNAT family"/>
    <property type="match status" value="1"/>
</dbReference>
<dbReference type="Gene3D" id="3.40.630.30">
    <property type="match status" value="1"/>
</dbReference>
<dbReference type="InterPro" id="IPR016181">
    <property type="entry name" value="Acyl_CoA_acyltransferase"/>
</dbReference>
<keyword evidence="2" id="KW-0012">Acyltransferase</keyword>
<keyword evidence="2" id="KW-0808">Transferase</keyword>
<protein>
    <submittedName>
        <fullName evidence="2">Acyl-coa n-acyltransferase</fullName>
    </submittedName>
</protein>
<dbReference type="Proteomes" id="UP000195985">
    <property type="component" value="Unassembled WGS sequence"/>
</dbReference>
<dbReference type="EMBL" id="FWEY01000005">
    <property type="protein sequence ID" value="SLM52288.1"/>
    <property type="molecule type" value="Genomic_DNA"/>
</dbReference>
<dbReference type="InterPro" id="IPR051908">
    <property type="entry name" value="Ribosomal_N-acetyltransferase"/>
</dbReference>
<dbReference type="AlphaFoldDB" id="A0A1W1IGY4"/>
<dbReference type="SUPFAM" id="SSF55729">
    <property type="entry name" value="Acyl-CoA N-acyltransferases (Nat)"/>
    <property type="match status" value="1"/>
</dbReference>
<accession>A0A1W1IGY4</accession>
<sequence>MEYNCYGQPIGSSLKKSCFRELNATIIEGSTCDLIHASESHAHLFYTDIFKKGLTAPDWTYLPFSSFQSEEAFSDIFNKTFLSDDPYFFGIWNKDHSKVLGTLSLMRNDRQNGVIEVGYVIYSQQLKKSIQATEAQYLLAKYVFENLGYRRYEWKCDSLNEPSKLAAKRLGFEYEGTFRQAVVYKNRNRDTSWFSMLDCEWEKNKKRLEKWLSPDNFDQDGKQLLSLNNLNRI</sequence>
<reference evidence="3" key="1">
    <citation type="submission" date="2016-04" db="EMBL/GenBank/DDBJ databases">
        <authorList>
            <person name="Strepis N."/>
        </authorList>
    </citation>
    <scope>NUCLEOTIDE SEQUENCE [LARGE SCALE GENOMIC DNA]</scope>
</reference>
<organism evidence="2 3">
    <name type="scientific">Trichococcus pasteurii</name>
    <dbReference type="NCBI Taxonomy" id="43064"/>
    <lineage>
        <taxon>Bacteria</taxon>
        <taxon>Bacillati</taxon>
        <taxon>Bacillota</taxon>
        <taxon>Bacilli</taxon>
        <taxon>Lactobacillales</taxon>
        <taxon>Carnobacteriaceae</taxon>
        <taxon>Trichococcus</taxon>
    </lineage>
</organism>
<proteinExistence type="predicted"/>
<dbReference type="InterPro" id="IPR000182">
    <property type="entry name" value="GNAT_dom"/>
</dbReference>